<dbReference type="Proteomes" id="UP000326354">
    <property type="component" value="Chromosome"/>
</dbReference>
<dbReference type="InterPro" id="IPR005182">
    <property type="entry name" value="YdbS-like_PH"/>
</dbReference>
<keyword evidence="4" id="KW-1185">Reference proteome</keyword>
<dbReference type="PANTHER" id="PTHR43736:SF1">
    <property type="entry name" value="DIHYDRONEOPTERIN TRIPHOSPHATE DIPHOSPHATASE"/>
    <property type="match status" value="1"/>
</dbReference>
<keyword evidence="3" id="KW-0378">Hydrolase</keyword>
<dbReference type="AlphaFoldDB" id="A0A5S9IIZ3"/>
<evidence type="ECO:0000259" key="2">
    <source>
        <dbReference type="PROSITE" id="PS51462"/>
    </source>
</evidence>
<accession>A0A5S9IIZ3</accession>
<proteinExistence type="predicted"/>
<name>A0A5S9IIZ3_UABAM</name>
<dbReference type="Gene3D" id="3.90.79.10">
    <property type="entry name" value="Nucleoside Triphosphate Pyrophosphohydrolase"/>
    <property type="match status" value="1"/>
</dbReference>
<keyword evidence="1" id="KW-1133">Transmembrane helix</keyword>
<keyword evidence="1" id="KW-0812">Transmembrane</keyword>
<dbReference type="GO" id="GO:0016787">
    <property type="term" value="F:hydrolase activity"/>
    <property type="evidence" value="ECO:0007669"/>
    <property type="project" value="UniProtKB-KW"/>
</dbReference>
<keyword evidence="1" id="KW-0472">Membrane</keyword>
<dbReference type="PROSITE" id="PS51462">
    <property type="entry name" value="NUDIX"/>
    <property type="match status" value="1"/>
</dbReference>
<dbReference type="InterPro" id="IPR015797">
    <property type="entry name" value="NUDIX_hydrolase-like_dom_sf"/>
</dbReference>
<dbReference type="EMBL" id="AP019860">
    <property type="protein sequence ID" value="BBM82584.1"/>
    <property type="molecule type" value="Genomic_DNA"/>
</dbReference>
<feature type="transmembrane region" description="Helical" evidence="1">
    <location>
        <begin position="180"/>
        <end position="198"/>
    </location>
</feature>
<dbReference type="InterPro" id="IPR000086">
    <property type="entry name" value="NUDIX_hydrolase_dom"/>
</dbReference>
<protein>
    <submittedName>
        <fullName evidence="3">NUDIX hydrolase</fullName>
    </submittedName>
</protein>
<feature type="transmembrane region" description="Helical" evidence="1">
    <location>
        <begin position="204"/>
        <end position="226"/>
    </location>
</feature>
<dbReference type="SUPFAM" id="SSF55811">
    <property type="entry name" value="Nudix"/>
    <property type="match status" value="1"/>
</dbReference>
<dbReference type="KEGG" id="uam:UABAM_00927"/>
<organism evidence="3 4">
    <name type="scientific">Uabimicrobium amorphum</name>
    <dbReference type="NCBI Taxonomy" id="2596890"/>
    <lineage>
        <taxon>Bacteria</taxon>
        <taxon>Pseudomonadati</taxon>
        <taxon>Planctomycetota</taxon>
        <taxon>Candidatus Uabimicrobiia</taxon>
        <taxon>Candidatus Uabimicrobiales</taxon>
        <taxon>Candidatus Uabimicrobiaceae</taxon>
        <taxon>Candidatus Uabimicrobium</taxon>
    </lineage>
</organism>
<feature type="domain" description="Nudix hydrolase" evidence="2">
    <location>
        <begin position="13"/>
        <end position="155"/>
    </location>
</feature>
<evidence type="ECO:0000313" key="4">
    <source>
        <dbReference type="Proteomes" id="UP000326354"/>
    </source>
</evidence>
<reference evidence="3 4" key="1">
    <citation type="submission" date="2019-08" db="EMBL/GenBank/DDBJ databases">
        <title>Complete genome sequence of Candidatus Uab amorphum.</title>
        <authorList>
            <person name="Shiratori T."/>
            <person name="Suzuki S."/>
            <person name="Kakizawa Y."/>
            <person name="Ishida K."/>
        </authorList>
    </citation>
    <scope>NUCLEOTIDE SEQUENCE [LARGE SCALE GENOMIC DNA]</scope>
    <source>
        <strain evidence="3 4">SRT547</strain>
    </source>
</reference>
<dbReference type="PANTHER" id="PTHR43736">
    <property type="entry name" value="ADP-RIBOSE PYROPHOSPHATASE"/>
    <property type="match status" value="1"/>
</dbReference>
<sequence length="322" mass="38007">MTMAKKSTLFYKGENRAADSIITAEFQDREHIILVKRKDDTYAFPGGFVAGNKKSIKLAEETARRETREETGYNLHSLEAKCKGYYQDRDRDPRADKDHWVTTQVFHFHLGKLESLPELTPSSEVQEAQWFAVSKALTLTLYADHKKILQDFLRTRDAKDWRDTREVVIRYESWRYYWKFFLVSFLLFASVVALYFYHKVTAKYLGLTIAAFWGCHLVMRCWLIYYCRYSITKNTLIISRGFIFPSTIEIPVTEITDVTFEQSRREKLLGVGSLYVSTKTTKMDYWISGVHNPRDIRDHIWKVRFLAFEKIEENETENKDTD</sequence>
<dbReference type="Pfam" id="PF03703">
    <property type="entry name" value="bPH_2"/>
    <property type="match status" value="1"/>
</dbReference>
<dbReference type="Pfam" id="PF00293">
    <property type="entry name" value="NUDIX"/>
    <property type="match status" value="1"/>
</dbReference>
<evidence type="ECO:0000256" key="1">
    <source>
        <dbReference type="SAM" id="Phobius"/>
    </source>
</evidence>
<evidence type="ECO:0000313" key="3">
    <source>
        <dbReference type="EMBL" id="BBM82584.1"/>
    </source>
</evidence>
<gene>
    <name evidence="3" type="ORF">UABAM_00927</name>
</gene>